<dbReference type="VEuPathDB" id="FungiDB:ASPFODRAFT_54235"/>
<accession>A0A1M3SZS1</accession>
<feature type="compositionally biased region" description="Polar residues" evidence="1">
    <location>
        <begin position="23"/>
        <end position="33"/>
    </location>
</feature>
<dbReference type="Proteomes" id="UP000184063">
    <property type="component" value="Unassembled WGS sequence"/>
</dbReference>
<feature type="region of interest" description="Disordered" evidence="1">
    <location>
        <begin position="22"/>
        <end position="51"/>
    </location>
</feature>
<dbReference type="EMBL" id="KV878264">
    <property type="protein sequence ID" value="OJZ79981.1"/>
    <property type="molecule type" value="Genomic_DNA"/>
</dbReference>
<keyword evidence="2" id="KW-0472">Membrane</keyword>
<sequence>MHHRASEIARLVTAWGEDLATMRQPSDNWTKPKSGNPGIREPGGSETGKSSDRTTVLALVMSLMIVTSGVVFPRWCLLVIC</sequence>
<reference evidence="4" key="1">
    <citation type="journal article" date="2017" name="Genome Biol.">
        <title>Comparative genomics reveals high biological diversity and specific adaptations in the industrially and medically important fungal genus Aspergillus.</title>
        <authorList>
            <person name="de Vries R.P."/>
            <person name="Riley R."/>
            <person name="Wiebenga A."/>
            <person name="Aguilar-Osorio G."/>
            <person name="Amillis S."/>
            <person name="Uchima C.A."/>
            <person name="Anderluh G."/>
            <person name="Asadollahi M."/>
            <person name="Askin M."/>
            <person name="Barry K."/>
            <person name="Battaglia E."/>
            <person name="Bayram O."/>
            <person name="Benocci T."/>
            <person name="Braus-Stromeyer S.A."/>
            <person name="Caldana C."/>
            <person name="Canovas D."/>
            <person name="Cerqueira G.C."/>
            <person name="Chen F."/>
            <person name="Chen W."/>
            <person name="Choi C."/>
            <person name="Clum A."/>
            <person name="Dos Santos R.A."/>
            <person name="Damasio A.R."/>
            <person name="Diallinas G."/>
            <person name="Emri T."/>
            <person name="Fekete E."/>
            <person name="Flipphi M."/>
            <person name="Freyberg S."/>
            <person name="Gallo A."/>
            <person name="Gournas C."/>
            <person name="Habgood R."/>
            <person name="Hainaut M."/>
            <person name="Harispe M.L."/>
            <person name="Henrissat B."/>
            <person name="Hilden K.S."/>
            <person name="Hope R."/>
            <person name="Hossain A."/>
            <person name="Karabika E."/>
            <person name="Karaffa L."/>
            <person name="Karanyi Z."/>
            <person name="Krasevec N."/>
            <person name="Kuo A."/>
            <person name="Kusch H."/>
            <person name="LaButti K."/>
            <person name="Lagendijk E.L."/>
            <person name="Lapidus A."/>
            <person name="Levasseur A."/>
            <person name="Lindquist E."/>
            <person name="Lipzen A."/>
            <person name="Logrieco A.F."/>
            <person name="MacCabe A."/>
            <person name="Maekelae M.R."/>
            <person name="Malavazi I."/>
            <person name="Melin P."/>
            <person name="Meyer V."/>
            <person name="Mielnichuk N."/>
            <person name="Miskei M."/>
            <person name="Molnar A.P."/>
            <person name="Mule G."/>
            <person name="Ngan C.Y."/>
            <person name="Orejas M."/>
            <person name="Orosz E."/>
            <person name="Ouedraogo J.P."/>
            <person name="Overkamp K.M."/>
            <person name="Park H.-S."/>
            <person name="Perrone G."/>
            <person name="Piumi F."/>
            <person name="Punt P.J."/>
            <person name="Ram A.F."/>
            <person name="Ramon A."/>
            <person name="Rauscher S."/>
            <person name="Record E."/>
            <person name="Riano-Pachon D.M."/>
            <person name="Robert V."/>
            <person name="Roehrig J."/>
            <person name="Ruller R."/>
            <person name="Salamov A."/>
            <person name="Salih N.S."/>
            <person name="Samson R.A."/>
            <person name="Sandor E."/>
            <person name="Sanguinetti M."/>
            <person name="Schuetze T."/>
            <person name="Sepcic K."/>
            <person name="Shelest E."/>
            <person name="Sherlock G."/>
            <person name="Sophianopoulou V."/>
            <person name="Squina F.M."/>
            <person name="Sun H."/>
            <person name="Susca A."/>
            <person name="Todd R.B."/>
            <person name="Tsang A."/>
            <person name="Unkles S.E."/>
            <person name="van de Wiele N."/>
            <person name="van Rossen-Uffink D."/>
            <person name="Oliveira J.V."/>
            <person name="Vesth T.C."/>
            <person name="Visser J."/>
            <person name="Yu J.-H."/>
            <person name="Zhou M."/>
            <person name="Andersen M.R."/>
            <person name="Archer D.B."/>
            <person name="Baker S.E."/>
            <person name="Benoit I."/>
            <person name="Brakhage A.A."/>
            <person name="Braus G.H."/>
            <person name="Fischer R."/>
            <person name="Frisvad J.C."/>
            <person name="Goldman G.H."/>
            <person name="Houbraken J."/>
            <person name="Oakley B."/>
            <person name="Pocsi I."/>
            <person name="Scazzocchio C."/>
            <person name="Seiboth B."/>
            <person name="vanKuyk P.A."/>
            <person name="Wortman J."/>
            <person name="Dyer P.S."/>
            <person name="Grigoriev I.V."/>
        </authorList>
    </citation>
    <scope>NUCLEOTIDE SEQUENCE [LARGE SCALE GENOMIC DNA]</scope>
    <source>
        <strain evidence="4">CBS 106.47</strain>
    </source>
</reference>
<dbReference type="AlphaFoldDB" id="A0A1M3SZS1"/>
<proteinExistence type="predicted"/>
<keyword evidence="2" id="KW-1133">Transmembrane helix</keyword>
<feature type="non-terminal residue" evidence="3">
    <location>
        <position position="81"/>
    </location>
</feature>
<keyword evidence="2" id="KW-0812">Transmembrane</keyword>
<evidence type="ECO:0000256" key="1">
    <source>
        <dbReference type="SAM" id="MobiDB-lite"/>
    </source>
</evidence>
<feature type="transmembrane region" description="Helical" evidence="2">
    <location>
        <begin position="56"/>
        <end position="80"/>
    </location>
</feature>
<evidence type="ECO:0000313" key="4">
    <source>
        <dbReference type="Proteomes" id="UP000184063"/>
    </source>
</evidence>
<evidence type="ECO:0000313" key="3">
    <source>
        <dbReference type="EMBL" id="OJZ79981.1"/>
    </source>
</evidence>
<gene>
    <name evidence="3" type="ORF">ASPFODRAFT_54235</name>
</gene>
<evidence type="ECO:0000256" key="2">
    <source>
        <dbReference type="SAM" id="Phobius"/>
    </source>
</evidence>
<name>A0A1M3SZS1_ASPLC</name>
<organism evidence="3 4">
    <name type="scientific">Aspergillus luchuensis (strain CBS 106.47)</name>
    <dbReference type="NCBI Taxonomy" id="1137211"/>
    <lineage>
        <taxon>Eukaryota</taxon>
        <taxon>Fungi</taxon>
        <taxon>Dikarya</taxon>
        <taxon>Ascomycota</taxon>
        <taxon>Pezizomycotina</taxon>
        <taxon>Eurotiomycetes</taxon>
        <taxon>Eurotiomycetidae</taxon>
        <taxon>Eurotiales</taxon>
        <taxon>Aspergillaceae</taxon>
        <taxon>Aspergillus</taxon>
        <taxon>Aspergillus subgen. Circumdati</taxon>
    </lineage>
</organism>
<protein>
    <submittedName>
        <fullName evidence="3">Uncharacterized protein</fullName>
    </submittedName>
</protein>